<proteinExistence type="predicted"/>
<gene>
    <name evidence="3" type="ORF">CSOL1703_00010594</name>
</gene>
<comment type="caution">
    <text evidence="3">The sequence shown here is derived from an EMBL/GenBank/DDBJ whole genome shotgun (WGS) entry which is preliminary data.</text>
</comment>
<accession>A0A9N9W774</accession>
<evidence type="ECO:0000256" key="1">
    <source>
        <dbReference type="SAM" id="MobiDB-lite"/>
    </source>
</evidence>
<organism evidence="3 4">
    <name type="scientific">Clonostachys solani</name>
    <dbReference type="NCBI Taxonomy" id="160281"/>
    <lineage>
        <taxon>Eukaryota</taxon>
        <taxon>Fungi</taxon>
        <taxon>Dikarya</taxon>
        <taxon>Ascomycota</taxon>
        <taxon>Pezizomycotina</taxon>
        <taxon>Sordariomycetes</taxon>
        <taxon>Hypocreomycetidae</taxon>
        <taxon>Hypocreales</taxon>
        <taxon>Bionectriaceae</taxon>
        <taxon>Clonostachys</taxon>
    </lineage>
</organism>
<dbReference type="InterPro" id="IPR045518">
    <property type="entry name" value="2EXR"/>
</dbReference>
<reference evidence="3 4" key="2">
    <citation type="submission" date="2021-10" db="EMBL/GenBank/DDBJ databases">
        <authorList>
            <person name="Piombo E."/>
        </authorList>
    </citation>
    <scope>NUCLEOTIDE SEQUENCE [LARGE SCALE GENOMIC DNA]</scope>
</reference>
<feature type="domain" description="2EXR" evidence="2">
    <location>
        <begin position="50"/>
        <end position="170"/>
    </location>
</feature>
<reference evidence="4" key="1">
    <citation type="submission" date="2019-06" db="EMBL/GenBank/DDBJ databases">
        <authorList>
            <person name="Broberg M."/>
        </authorList>
    </citation>
    <scope>NUCLEOTIDE SEQUENCE [LARGE SCALE GENOMIC DNA]</scope>
</reference>
<protein>
    <recommendedName>
        <fullName evidence="2">2EXR domain-containing protein</fullName>
    </recommendedName>
</protein>
<dbReference type="PANTHER" id="PTHR35910:SF1">
    <property type="entry name" value="2EXR DOMAIN-CONTAINING PROTEIN"/>
    <property type="match status" value="1"/>
</dbReference>
<dbReference type="OrthoDB" id="3469466at2759"/>
<keyword evidence="4" id="KW-1185">Reference proteome</keyword>
<dbReference type="AlphaFoldDB" id="A0A9N9W774"/>
<evidence type="ECO:0000313" key="3">
    <source>
        <dbReference type="EMBL" id="CAH0044854.1"/>
    </source>
</evidence>
<name>A0A9N9W774_9HYPO</name>
<dbReference type="EMBL" id="CABFOC020000007">
    <property type="protein sequence ID" value="CAH0044854.1"/>
    <property type="molecule type" value="Genomic_DNA"/>
</dbReference>
<dbReference type="PANTHER" id="PTHR35910">
    <property type="entry name" value="2EXR DOMAIN-CONTAINING PROTEIN"/>
    <property type="match status" value="1"/>
</dbReference>
<dbReference type="Proteomes" id="UP000775872">
    <property type="component" value="Unassembled WGS sequence"/>
</dbReference>
<sequence length="444" mass="50365">MALSTPLHQPNVEVQQANTPDEPQFNILNTTIFPTETVGLDQSQSRLTEFHEFSRFPTEIQLRILELIPSPNTKRLLTIHLHEDPRIDEESRSSSPQRSLYTESNDLGNVISGFRYRVTLPHPPIGSILLQICHKSRELALRRYRIRLPMNPGNPYNNEYLYIDPEKDALYLDSFHVLPSTLAAFLHDLRAYDDQRSGLCNLAINTQFDDNLGLLHSATPDFLQPAEVESFKQSLMALEHLWFIHLLDNDNRYTSPPPTQPFTGLSSFSVFKRPVAHAVPLFAEASEFHLMPADPRQLKPSDFELVRFSKYCSPKAGCLQWERMENALGMTAENGSLPQREISYVIAVDATANHSVCSHREHSQCREHSVRSISSLETYLAREGHKELYQVGGLNETEKPQEVSVAGFWVFPVDVLDGQEPHHAGVHSDMDVVDFSNRSPALGF</sequence>
<feature type="region of interest" description="Disordered" evidence="1">
    <location>
        <begin position="1"/>
        <end position="22"/>
    </location>
</feature>
<evidence type="ECO:0000259" key="2">
    <source>
        <dbReference type="Pfam" id="PF20150"/>
    </source>
</evidence>
<dbReference type="Pfam" id="PF20150">
    <property type="entry name" value="2EXR"/>
    <property type="match status" value="1"/>
</dbReference>
<evidence type="ECO:0000313" key="4">
    <source>
        <dbReference type="Proteomes" id="UP000775872"/>
    </source>
</evidence>